<protein>
    <submittedName>
        <fullName evidence="1">Uncharacterized protein</fullName>
    </submittedName>
</protein>
<accession>A0A7S2N8C4</accession>
<evidence type="ECO:0000313" key="1">
    <source>
        <dbReference type="EMBL" id="CAD9525238.1"/>
    </source>
</evidence>
<name>A0A7S2N8C4_9DINO</name>
<proteinExistence type="predicted"/>
<dbReference type="AlphaFoldDB" id="A0A7S2N8C4"/>
<gene>
    <name evidence="1" type="ORF">AAND1436_LOCUS42849</name>
</gene>
<sequence length="87" mass="9816">MADEYRTFTLAQARQKWEAMNYVKKPQERAGNDDPFGLSSLDVAESKVEVHPGRTHCMVCGFRATTSHEKIAHDRSTGHDGFWMCAA</sequence>
<organism evidence="1">
    <name type="scientific">Alexandrium andersonii</name>
    <dbReference type="NCBI Taxonomy" id="327968"/>
    <lineage>
        <taxon>Eukaryota</taxon>
        <taxon>Sar</taxon>
        <taxon>Alveolata</taxon>
        <taxon>Dinophyceae</taxon>
        <taxon>Gonyaulacales</taxon>
        <taxon>Pyrocystaceae</taxon>
        <taxon>Alexandrium</taxon>
    </lineage>
</organism>
<dbReference type="EMBL" id="HBGQ01089818">
    <property type="protein sequence ID" value="CAD9525238.1"/>
    <property type="molecule type" value="Transcribed_RNA"/>
</dbReference>
<reference evidence="1" key="1">
    <citation type="submission" date="2021-01" db="EMBL/GenBank/DDBJ databases">
        <authorList>
            <person name="Corre E."/>
            <person name="Pelletier E."/>
            <person name="Niang G."/>
            <person name="Scheremetjew M."/>
            <person name="Finn R."/>
            <person name="Kale V."/>
            <person name="Holt S."/>
            <person name="Cochrane G."/>
            <person name="Meng A."/>
            <person name="Brown T."/>
            <person name="Cohen L."/>
        </authorList>
    </citation>
    <scope>NUCLEOTIDE SEQUENCE</scope>
    <source>
        <strain evidence="1">CCMP2222</strain>
    </source>
</reference>